<keyword evidence="3" id="KW-1185">Reference proteome</keyword>
<reference evidence="2 3" key="1">
    <citation type="submission" date="2018-04" db="EMBL/GenBank/DDBJ databases">
        <authorList>
            <person name="Zhang X."/>
            <person name="Yuan J."/>
            <person name="Li F."/>
            <person name="Xiang J."/>
        </authorList>
    </citation>
    <scope>NUCLEOTIDE SEQUENCE [LARGE SCALE GENOMIC DNA]</scope>
    <source>
        <tissue evidence="2">Muscle</tissue>
    </source>
</reference>
<sequence length="155" mass="17790">MRDKESTDYEPNCVFKVDEYGFFVYWKSDGREGNVAELSQVSDIRRAQLPRDPKLADRLLNKFGQDVEDKMLAICSGLDYVNINYTNIVCKTKDEADEVPVRLICIPARAYLSRISTPDPRNKTGCSHRGSLYWMRLWTKTQARDTDGGRKMAPS</sequence>
<dbReference type="Gene3D" id="2.30.29.240">
    <property type="match status" value="1"/>
</dbReference>
<organism evidence="2 3">
    <name type="scientific">Penaeus vannamei</name>
    <name type="common">Whiteleg shrimp</name>
    <name type="synonym">Litopenaeus vannamei</name>
    <dbReference type="NCBI Taxonomy" id="6689"/>
    <lineage>
        <taxon>Eukaryota</taxon>
        <taxon>Metazoa</taxon>
        <taxon>Ecdysozoa</taxon>
        <taxon>Arthropoda</taxon>
        <taxon>Crustacea</taxon>
        <taxon>Multicrustacea</taxon>
        <taxon>Malacostraca</taxon>
        <taxon>Eumalacostraca</taxon>
        <taxon>Eucarida</taxon>
        <taxon>Decapoda</taxon>
        <taxon>Dendrobranchiata</taxon>
        <taxon>Penaeoidea</taxon>
        <taxon>Penaeidae</taxon>
        <taxon>Penaeus</taxon>
    </lineage>
</organism>
<dbReference type="Pfam" id="PF17787">
    <property type="entry name" value="PH_14"/>
    <property type="match status" value="1"/>
</dbReference>
<dbReference type="STRING" id="6689.A0A3R7LXW3"/>
<evidence type="ECO:0000313" key="3">
    <source>
        <dbReference type="Proteomes" id="UP000283509"/>
    </source>
</evidence>
<accession>A0A3R7LXW3</accession>
<dbReference type="InterPro" id="IPR037862">
    <property type="entry name" value="PLC-beta_PH"/>
</dbReference>
<proteinExistence type="predicted"/>
<protein>
    <submittedName>
        <fullName evidence="2">Phospholipid phospholipase C beta isoform</fullName>
    </submittedName>
</protein>
<name>A0A3R7LXW3_PENVA</name>
<reference evidence="2 3" key="2">
    <citation type="submission" date="2019-01" db="EMBL/GenBank/DDBJ databases">
        <title>The decoding of complex shrimp genome reveals the adaptation for benthos swimmer, frequently molting mechanism and breeding impact on genome.</title>
        <authorList>
            <person name="Sun Y."/>
            <person name="Gao Y."/>
            <person name="Yu Y."/>
        </authorList>
    </citation>
    <scope>NUCLEOTIDE SEQUENCE [LARGE SCALE GENOMIC DNA]</scope>
    <source>
        <tissue evidence="2">Muscle</tissue>
    </source>
</reference>
<evidence type="ECO:0000313" key="2">
    <source>
        <dbReference type="EMBL" id="ROT67516.1"/>
    </source>
</evidence>
<evidence type="ECO:0000259" key="1">
    <source>
        <dbReference type="Pfam" id="PF17787"/>
    </source>
</evidence>
<gene>
    <name evidence="2" type="ORF">C7M84_014401</name>
</gene>
<dbReference type="SUPFAM" id="SSF50729">
    <property type="entry name" value="PH domain-like"/>
    <property type="match status" value="1"/>
</dbReference>
<dbReference type="EMBL" id="QCYY01002805">
    <property type="protein sequence ID" value="ROT67516.1"/>
    <property type="molecule type" value="Genomic_DNA"/>
</dbReference>
<dbReference type="CDD" id="cd13361">
    <property type="entry name" value="PH_PLC_beta"/>
    <property type="match status" value="1"/>
</dbReference>
<comment type="caution">
    <text evidence="2">The sequence shown here is derived from an EMBL/GenBank/DDBJ whole genome shotgun (WGS) entry which is preliminary data.</text>
</comment>
<feature type="domain" description="PLC-beta PH" evidence="1">
    <location>
        <begin position="3"/>
        <end position="97"/>
    </location>
</feature>
<dbReference type="Proteomes" id="UP000283509">
    <property type="component" value="Unassembled WGS sequence"/>
</dbReference>
<dbReference type="AlphaFoldDB" id="A0A3R7LXW3"/>